<gene>
    <name evidence="4" type="ORF">GCM10023151_05800</name>
</gene>
<dbReference type="SUPFAM" id="SSF53335">
    <property type="entry name" value="S-adenosyl-L-methionine-dependent methyltransferases"/>
    <property type="match status" value="1"/>
</dbReference>
<dbReference type="Proteomes" id="UP001501011">
    <property type="component" value="Unassembled WGS sequence"/>
</dbReference>
<keyword evidence="2" id="KW-0808">Transferase</keyword>
<dbReference type="Pfam" id="PF05724">
    <property type="entry name" value="TPMT"/>
    <property type="match status" value="1"/>
</dbReference>
<sequence>MDFEFWDNCWGRPTQPFHLTAPHHFLVEQFESYFSDQKKVLLPLCGKTLDLNFLASQKSDRSHVVL</sequence>
<evidence type="ECO:0000256" key="3">
    <source>
        <dbReference type="ARBA" id="ARBA00022691"/>
    </source>
</evidence>
<evidence type="ECO:0000256" key="1">
    <source>
        <dbReference type="ARBA" id="ARBA00022603"/>
    </source>
</evidence>
<evidence type="ECO:0000313" key="4">
    <source>
        <dbReference type="EMBL" id="GAA4357138.1"/>
    </source>
</evidence>
<keyword evidence="3" id="KW-0949">S-adenosyl-L-methionine</keyword>
<protein>
    <recommendedName>
        <fullName evidence="6">Thiopurine S-methyltransferase</fullName>
    </recommendedName>
</protein>
<reference evidence="5" key="1">
    <citation type="journal article" date="2019" name="Int. J. Syst. Evol. Microbiol.">
        <title>The Global Catalogue of Microorganisms (GCM) 10K type strain sequencing project: providing services to taxonomists for standard genome sequencing and annotation.</title>
        <authorList>
            <consortium name="The Broad Institute Genomics Platform"/>
            <consortium name="The Broad Institute Genome Sequencing Center for Infectious Disease"/>
            <person name="Wu L."/>
            <person name="Ma J."/>
        </authorList>
    </citation>
    <scope>NUCLEOTIDE SEQUENCE [LARGE SCALE GENOMIC DNA]</scope>
    <source>
        <strain evidence="5">JCM 17728</strain>
    </source>
</reference>
<evidence type="ECO:0008006" key="6">
    <source>
        <dbReference type="Google" id="ProtNLM"/>
    </source>
</evidence>
<accession>A0ABP8IF21</accession>
<keyword evidence="1" id="KW-0489">Methyltransferase</keyword>
<comment type="caution">
    <text evidence="4">The sequence shown here is derived from an EMBL/GenBank/DDBJ whole genome shotgun (WGS) entry which is preliminary data.</text>
</comment>
<dbReference type="Gene3D" id="3.40.50.150">
    <property type="entry name" value="Vaccinia Virus protein VP39"/>
    <property type="match status" value="1"/>
</dbReference>
<dbReference type="EMBL" id="BAABFV010000001">
    <property type="protein sequence ID" value="GAA4357138.1"/>
    <property type="molecule type" value="Genomic_DNA"/>
</dbReference>
<organism evidence="4 5">
    <name type="scientific">Kangiella marina</name>
    <dbReference type="NCBI Taxonomy" id="1079178"/>
    <lineage>
        <taxon>Bacteria</taxon>
        <taxon>Pseudomonadati</taxon>
        <taxon>Pseudomonadota</taxon>
        <taxon>Gammaproteobacteria</taxon>
        <taxon>Kangiellales</taxon>
        <taxon>Kangiellaceae</taxon>
        <taxon>Kangiella</taxon>
    </lineage>
</organism>
<evidence type="ECO:0000313" key="5">
    <source>
        <dbReference type="Proteomes" id="UP001501011"/>
    </source>
</evidence>
<dbReference type="InterPro" id="IPR008854">
    <property type="entry name" value="TPMT"/>
</dbReference>
<keyword evidence="5" id="KW-1185">Reference proteome</keyword>
<proteinExistence type="predicted"/>
<evidence type="ECO:0000256" key="2">
    <source>
        <dbReference type="ARBA" id="ARBA00022679"/>
    </source>
</evidence>
<name>A0ABP8IF21_9GAMM</name>
<dbReference type="InterPro" id="IPR029063">
    <property type="entry name" value="SAM-dependent_MTases_sf"/>
</dbReference>
<dbReference type="PROSITE" id="PS51585">
    <property type="entry name" value="SAM_MT_TPMT"/>
    <property type="match status" value="1"/>
</dbReference>